<sequence length="219" mass="24094">MENVMVETNVDSEDINYVMDGSFRISPRKDTSIKSTFNETSIPDVNANVSNTDANINSGEQPSTSLPYQKKVTPPEVLHSKSNMEEDETSNINVKLSDKDKNVTMGDGGSITTIDTSTIPPPPTSPPQTSTIPTSIAIVSPTFEGVMQELVAALFSSQSTDIFHEEEEKNDDDVMVAFVDLQFNPEDEDVPENAIMSGNQFKILKSKMNSIFAILERYC</sequence>
<dbReference type="AlphaFoldDB" id="A0AA35V9H7"/>
<evidence type="ECO:0000256" key="1">
    <source>
        <dbReference type="SAM" id="MobiDB-lite"/>
    </source>
</evidence>
<keyword evidence="3" id="KW-1185">Reference proteome</keyword>
<feature type="region of interest" description="Disordered" evidence="1">
    <location>
        <begin position="44"/>
        <end position="70"/>
    </location>
</feature>
<evidence type="ECO:0000313" key="3">
    <source>
        <dbReference type="Proteomes" id="UP001177003"/>
    </source>
</evidence>
<proteinExistence type="predicted"/>
<feature type="region of interest" description="Disordered" evidence="1">
    <location>
        <begin position="111"/>
        <end position="130"/>
    </location>
</feature>
<feature type="compositionally biased region" description="Polar residues" evidence="1">
    <location>
        <begin position="44"/>
        <end position="67"/>
    </location>
</feature>
<gene>
    <name evidence="2" type="ORF">LSALG_LOCUS5109</name>
</gene>
<protein>
    <submittedName>
        <fullName evidence="2">Uncharacterized protein</fullName>
    </submittedName>
</protein>
<dbReference type="Proteomes" id="UP001177003">
    <property type="component" value="Chromosome 0"/>
</dbReference>
<name>A0AA35V9H7_LACSI</name>
<dbReference type="EMBL" id="OX465086">
    <property type="protein sequence ID" value="CAI9264459.1"/>
    <property type="molecule type" value="Genomic_DNA"/>
</dbReference>
<reference evidence="2" key="1">
    <citation type="submission" date="2023-04" db="EMBL/GenBank/DDBJ databases">
        <authorList>
            <person name="Vijverberg K."/>
            <person name="Xiong W."/>
            <person name="Schranz E."/>
        </authorList>
    </citation>
    <scope>NUCLEOTIDE SEQUENCE</scope>
</reference>
<evidence type="ECO:0000313" key="2">
    <source>
        <dbReference type="EMBL" id="CAI9264459.1"/>
    </source>
</evidence>
<accession>A0AA35V9H7</accession>
<organism evidence="2 3">
    <name type="scientific">Lactuca saligna</name>
    <name type="common">Willowleaf lettuce</name>
    <dbReference type="NCBI Taxonomy" id="75948"/>
    <lineage>
        <taxon>Eukaryota</taxon>
        <taxon>Viridiplantae</taxon>
        <taxon>Streptophyta</taxon>
        <taxon>Embryophyta</taxon>
        <taxon>Tracheophyta</taxon>
        <taxon>Spermatophyta</taxon>
        <taxon>Magnoliopsida</taxon>
        <taxon>eudicotyledons</taxon>
        <taxon>Gunneridae</taxon>
        <taxon>Pentapetalae</taxon>
        <taxon>asterids</taxon>
        <taxon>campanulids</taxon>
        <taxon>Asterales</taxon>
        <taxon>Asteraceae</taxon>
        <taxon>Cichorioideae</taxon>
        <taxon>Cichorieae</taxon>
        <taxon>Lactucinae</taxon>
        <taxon>Lactuca</taxon>
    </lineage>
</organism>